<dbReference type="EMBL" id="GL636495">
    <property type="protein sequence ID" value="EFW16914.1"/>
    <property type="molecule type" value="Genomic_DNA"/>
</dbReference>
<protein>
    <submittedName>
        <fullName evidence="1">Uncharacterized protein</fullName>
    </submittedName>
</protein>
<name>E9D8N0_COCPS</name>
<dbReference type="OMA" id="NFADGCP"/>
<evidence type="ECO:0000313" key="1">
    <source>
        <dbReference type="EMBL" id="EFW16914.1"/>
    </source>
</evidence>
<reference evidence="2" key="1">
    <citation type="journal article" date="2010" name="Genome Res.">
        <title>Population genomic sequencing of Coccidioides fungi reveals recent hybridization and transposon control.</title>
        <authorList>
            <person name="Neafsey D.E."/>
            <person name="Barker B.M."/>
            <person name="Sharpton T.J."/>
            <person name="Stajich J.E."/>
            <person name="Park D.J."/>
            <person name="Whiston E."/>
            <person name="Hung C.-Y."/>
            <person name="McMahan C."/>
            <person name="White J."/>
            <person name="Sykes S."/>
            <person name="Heiman D."/>
            <person name="Young S."/>
            <person name="Zeng Q."/>
            <person name="Abouelleil A."/>
            <person name="Aftuck L."/>
            <person name="Bessette D."/>
            <person name="Brown A."/>
            <person name="FitzGerald M."/>
            <person name="Lui A."/>
            <person name="Macdonald J.P."/>
            <person name="Priest M."/>
            <person name="Orbach M.J."/>
            <person name="Galgiani J.N."/>
            <person name="Kirkland T.N."/>
            <person name="Cole G.T."/>
            <person name="Birren B.W."/>
            <person name="Henn M.R."/>
            <person name="Taylor J.W."/>
            <person name="Rounsley S.D."/>
        </authorList>
    </citation>
    <scope>NUCLEOTIDE SEQUENCE [LARGE SCALE GENOMIC DNA]</scope>
    <source>
        <strain evidence="2">RMSCC 757 / Silveira</strain>
    </source>
</reference>
<gene>
    <name evidence="1" type="ORF">CPSG_06182</name>
</gene>
<dbReference type="HOGENOM" id="CLU_1586324_0_0_1"/>
<keyword evidence="2" id="KW-1185">Reference proteome</keyword>
<accession>E9D8N0</accession>
<evidence type="ECO:0000313" key="2">
    <source>
        <dbReference type="Proteomes" id="UP000002497"/>
    </source>
</evidence>
<dbReference type="VEuPathDB" id="FungiDB:CPSG_06182"/>
<organism evidence="2">
    <name type="scientific">Coccidioides posadasii (strain RMSCC 757 / Silveira)</name>
    <name type="common">Valley fever fungus</name>
    <dbReference type="NCBI Taxonomy" id="443226"/>
    <lineage>
        <taxon>Eukaryota</taxon>
        <taxon>Fungi</taxon>
        <taxon>Dikarya</taxon>
        <taxon>Ascomycota</taxon>
        <taxon>Pezizomycotina</taxon>
        <taxon>Eurotiomycetes</taxon>
        <taxon>Eurotiomycetidae</taxon>
        <taxon>Onygenales</taxon>
        <taxon>Onygenaceae</taxon>
        <taxon>Coccidioides</taxon>
    </lineage>
</organism>
<dbReference type="Proteomes" id="UP000002497">
    <property type="component" value="Unassembled WGS sequence"/>
</dbReference>
<reference evidence="2" key="2">
    <citation type="submission" date="2010-03" db="EMBL/GenBank/DDBJ databases">
        <title>The genome sequence of Coccidioides posadasii strain Silveira.</title>
        <authorList>
            <consortium name="The Broad Institute Genome Sequencing Center for Infectious Disease"/>
            <person name="Neafsey D."/>
            <person name="Orbach M."/>
            <person name="Henn M.R."/>
            <person name="Cole G.T."/>
            <person name="Galgiani J."/>
            <person name="Gardner M.J."/>
            <person name="Kirkland T.N."/>
            <person name="Taylor J.W."/>
            <person name="Young S.K."/>
            <person name="Zeng Q."/>
            <person name="Koehrsen M."/>
            <person name="Alvarado L."/>
            <person name="Berlin A."/>
            <person name="Borenstein D."/>
            <person name="Chapman S.B."/>
            <person name="Chen Z."/>
            <person name="Engels R."/>
            <person name="Freedman E."/>
            <person name="Gellesch M."/>
            <person name="Goldberg J."/>
            <person name="Griggs A."/>
            <person name="Gujja S."/>
            <person name="Heilman E."/>
            <person name="Heiman D."/>
            <person name="Howarth C."/>
            <person name="Jen D."/>
            <person name="Larson L."/>
            <person name="Mehta T."/>
            <person name="Neiman D."/>
            <person name="Park D."/>
            <person name="Pearson M."/>
            <person name="Richards J."/>
            <person name="Roberts A."/>
            <person name="Saif S."/>
            <person name="Shea T."/>
            <person name="Shenoy N."/>
            <person name="Sisk P."/>
            <person name="Stolte C."/>
            <person name="Sykes S."/>
            <person name="Walk T."/>
            <person name="White J."/>
            <person name="Yandava C."/>
            <person name="Haas B."/>
            <person name="Nusbaum C."/>
            <person name="Birren B."/>
        </authorList>
    </citation>
    <scope>NUCLEOTIDE SEQUENCE [LARGE SCALE GENOMIC DNA]</scope>
    <source>
        <strain evidence="2">RMSCC 757 / Silveira</strain>
    </source>
</reference>
<proteinExistence type="predicted"/>
<dbReference type="AlphaFoldDB" id="E9D8N0"/>
<sequence length="168" mass="18310">MPFQPVLEVCRIFRNSRSCPKCANDLLAFYSENFADGCPGTLVYSGVWPQRNSCCCCWHVLATSLPCSTTLEDNSHQSIRAVFSVCTSLCNRQCPVVQSISRTGADLSGRWNSPDTISVLLGIPFPDNPPVRSRKKILPDPQHVMLNGIKIIGGLMPGVSGDAGKRGR</sequence>